<sequence>MACVRGSGGKIVHFVRHGEAMHNPRAEALRTAGCTFDEFLLAMAADDVFDAPLTTLGIAQATETHSSLLGTSVAPEVVLVSPLSRAIDTAKTIFPCGPFFAVDELCERRGWLLNTKRRRRSELAAAYPLCDFAALSEDDELWTEQLEEWPSCSARGRAALERVWLRPEREVAVVCHGGILDAILGMRDDVHADADLKGRFHNAECRSAELNLDPDGVSFQLKLITRG</sequence>
<protein>
    <recommendedName>
        <fullName evidence="2">Histidine phosphatase family protein</fullName>
    </recommendedName>
</protein>
<dbReference type="SUPFAM" id="SSF53254">
    <property type="entry name" value="Phosphoglycerate mutase-like"/>
    <property type="match status" value="1"/>
</dbReference>
<proteinExistence type="predicted"/>
<organism evidence="1">
    <name type="scientific">Coccolithus braarudii</name>
    <dbReference type="NCBI Taxonomy" id="221442"/>
    <lineage>
        <taxon>Eukaryota</taxon>
        <taxon>Haptista</taxon>
        <taxon>Haptophyta</taxon>
        <taxon>Prymnesiophyceae</taxon>
        <taxon>Coccolithales</taxon>
        <taxon>Coccolithaceae</taxon>
        <taxon>Coccolithus</taxon>
    </lineage>
</organism>
<accession>A0A7S0LHG8</accession>
<dbReference type="Gene3D" id="3.40.50.1240">
    <property type="entry name" value="Phosphoglycerate mutase-like"/>
    <property type="match status" value="1"/>
</dbReference>
<name>A0A7S0LHG8_9EUKA</name>
<dbReference type="PANTHER" id="PTHR48100:SF1">
    <property type="entry name" value="HISTIDINE PHOSPHATASE FAMILY PROTEIN-RELATED"/>
    <property type="match status" value="1"/>
</dbReference>
<dbReference type="Pfam" id="PF00300">
    <property type="entry name" value="His_Phos_1"/>
    <property type="match status" value="1"/>
</dbReference>
<dbReference type="InterPro" id="IPR029033">
    <property type="entry name" value="His_PPase_superfam"/>
</dbReference>
<dbReference type="CDD" id="cd07067">
    <property type="entry name" value="HP_PGM_like"/>
    <property type="match status" value="1"/>
</dbReference>
<dbReference type="EMBL" id="HBEY01028674">
    <property type="protein sequence ID" value="CAD8610229.1"/>
    <property type="molecule type" value="Transcribed_RNA"/>
</dbReference>
<dbReference type="InterPro" id="IPR013078">
    <property type="entry name" value="His_Pase_superF_clade-1"/>
</dbReference>
<gene>
    <name evidence="1" type="ORF">CPEL01642_LOCUS13607</name>
</gene>
<reference evidence="1" key="1">
    <citation type="submission" date="2021-01" db="EMBL/GenBank/DDBJ databases">
        <authorList>
            <person name="Corre E."/>
            <person name="Pelletier E."/>
            <person name="Niang G."/>
            <person name="Scheremetjew M."/>
            <person name="Finn R."/>
            <person name="Kale V."/>
            <person name="Holt S."/>
            <person name="Cochrane G."/>
            <person name="Meng A."/>
            <person name="Brown T."/>
            <person name="Cohen L."/>
        </authorList>
    </citation>
    <scope>NUCLEOTIDE SEQUENCE</scope>
    <source>
        <strain evidence="1">PLY182g</strain>
    </source>
</reference>
<dbReference type="GO" id="GO:0005737">
    <property type="term" value="C:cytoplasm"/>
    <property type="evidence" value="ECO:0007669"/>
    <property type="project" value="TreeGrafter"/>
</dbReference>
<dbReference type="AlphaFoldDB" id="A0A7S0LHG8"/>
<dbReference type="PANTHER" id="PTHR48100">
    <property type="entry name" value="BROAD-SPECIFICITY PHOSPHATASE YOR283W-RELATED"/>
    <property type="match status" value="1"/>
</dbReference>
<dbReference type="InterPro" id="IPR050275">
    <property type="entry name" value="PGM_Phosphatase"/>
</dbReference>
<evidence type="ECO:0008006" key="2">
    <source>
        <dbReference type="Google" id="ProtNLM"/>
    </source>
</evidence>
<dbReference type="GO" id="GO:0016791">
    <property type="term" value="F:phosphatase activity"/>
    <property type="evidence" value="ECO:0007669"/>
    <property type="project" value="TreeGrafter"/>
</dbReference>
<evidence type="ECO:0000313" key="1">
    <source>
        <dbReference type="EMBL" id="CAD8610229.1"/>
    </source>
</evidence>
<dbReference type="SMART" id="SM00855">
    <property type="entry name" value="PGAM"/>
    <property type="match status" value="1"/>
</dbReference>